<evidence type="ECO:0000313" key="2">
    <source>
        <dbReference type="Proteomes" id="UP001596379"/>
    </source>
</evidence>
<accession>A0ABW2J2U5</accession>
<dbReference type="RefSeq" id="WP_382232518.1">
    <property type="nucleotide sequence ID" value="NZ_JBHTCC010000001.1"/>
</dbReference>
<keyword evidence="2" id="KW-1185">Reference proteome</keyword>
<protein>
    <submittedName>
        <fullName evidence="1">Uncharacterized protein</fullName>
    </submittedName>
</protein>
<name>A0ABW2J2U5_9BURK</name>
<dbReference type="Proteomes" id="UP001596379">
    <property type="component" value="Unassembled WGS sequence"/>
</dbReference>
<gene>
    <name evidence="1" type="ORF">ACFQO0_02775</name>
</gene>
<comment type="caution">
    <text evidence="1">The sequence shown here is derived from an EMBL/GenBank/DDBJ whole genome shotgun (WGS) entry which is preliminary data.</text>
</comment>
<evidence type="ECO:0000313" key="1">
    <source>
        <dbReference type="EMBL" id="MFC7297356.1"/>
    </source>
</evidence>
<proteinExistence type="predicted"/>
<reference evidence="2" key="1">
    <citation type="journal article" date="2019" name="Int. J. Syst. Evol. Microbiol.">
        <title>The Global Catalogue of Microorganisms (GCM) 10K type strain sequencing project: providing services to taxonomists for standard genome sequencing and annotation.</title>
        <authorList>
            <consortium name="The Broad Institute Genomics Platform"/>
            <consortium name="The Broad Institute Genome Sequencing Center for Infectious Disease"/>
            <person name="Wu L."/>
            <person name="Ma J."/>
        </authorList>
    </citation>
    <scope>NUCLEOTIDE SEQUENCE [LARGE SCALE GENOMIC DNA]</scope>
    <source>
        <strain evidence="2">CCUG 36956</strain>
    </source>
</reference>
<sequence length="52" mass="6107">MEYFYLFVLMEKFNLLLRVLPDKNESVTEHFGSGILPFGSFGIHTGERIEKR</sequence>
<organism evidence="1 2">
    <name type="scientific">Herminiimonas aquatilis</name>
    <dbReference type="NCBI Taxonomy" id="345342"/>
    <lineage>
        <taxon>Bacteria</taxon>
        <taxon>Pseudomonadati</taxon>
        <taxon>Pseudomonadota</taxon>
        <taxon>Betaproteobacteria</taxon>
        <taxon>Burkholderiales</taxon>
        <taxon>Oxalobacteraceae</taxon>
        <taxon>Herminiimonas</taxon>
    </lineage>
</organism>
<dbReference type="EMBL" id="JBHTCC010000001">
    <property type="protein sequence ID" value="MFC7297356.1"/>
    <property type="molecule type" value="Genomic_DNA"/>
</dbReference>